<dbReference type="InterPro" id="IPR018060">
    <property type="entry name" value="HTH_AraC"/>
</dbReference>
<keyword evidence="6" id="KW-1185">Reference proteome</keyword>
<dbReference type="PANTHER" id="PTHR46796">
    <property type="entry name" value="HTH-TYPE TRANSCRIPTIONAL ACTIVATOR RHAS-RELATED"/>
    <property type="match status" value="1"/>
</dbReference>
<dbReference type="GO" id="GO:0043565">
    <property type="term" value="F:sequence-specific DNA binding"/>
    <property type="evidence" value="ECO:0007669"/>
    <property type="project" value="InterPro"/>
</dbReference>
<dbReference type="AlphaFoldDB" id="A0A2P7QR02"/>
<feature type="domain" description="HTH araC/xylS-type" evidence="4">
    <location>
        <begin position="230"/>
        <end position="331"/>
    </location>
</feature>
<dbReference type="PROSITE" id="PS01124">
    <property type="entry name" value="HTH_ARAC_FAMILY_2"/>
    <property type="match status" value="1"/>
</dbReference>
<dbReference type="InterPro" id="IPR018062">
    <property type="entry name" value="HTH_AraC-typ_CS"/>
</dbReference>
<dbReference type="Pfam" id="PF14525">
    <property type="entry name" value="AraC_binding_2"/>
    <property type="match status" value="1"/>
</dbReference>
<dbReference type="Gene3D" id="1.10.10.60">
    <property type="entry name" value="Homeodomain-like"/>
    <property type="match status" value="1"/>
</dbReference>
<reference evidence="5 6" key="1">
    <citation type="submission" date="2018-03" db="EMBL/GenBank/DDBJ databases">
        <title>The draft genome of Sphingosinicella sp. GL-C-18.</title>
        <authorList>
            <person name="Liu L."/>
            <person name="Li L."/>
            <person name="Liang L."/>
            <person name="Zhang X."/>
            <person name="Wang T."/>
        </authorList>
    </citation>
    <scope>NUCLEOTIDE SEQUENCE [LARGE SCALE GENOMIC DNA]</scope>
    <source>
        <strain evidence="5 6">GL-C-18</strain>
    </source>
</reference>
<evidence type="ECO:0000256" key="2">
    <source>
        <dbReference type="ARBA" id="ARBA00023125"/>
    </source>
</evidence>
<sequence length="331" mass="35871">MDVEGAQMSRQGDADDASVAVARLSTRALDRGNREAEVREYYGRIGMGLDLEPRTEAGLEFEAATLILPNLSASFGSVAPVTWTRRADLMADGRDDICISWIAGGYRFERPGSGDARTAPGAGCIMPLDRRFSATTEDGSWTACIQIARDLLVDRVPGLDDVAFDRIDRSRPEACLLFDYLWSVTHLPIGDARAATVSAHLVDLVALALGSTGDVARGAQEGGVRAARLLSVKLYIARNLHRSTLSARTAGQALGIGARYVRSLFADDGTSFSDYVTERRLVAIRSRIADPSEALRPIGDIAAELGFPEPSTFYRRFKSRFGVTPSEVRRG</sequence>
<dbReference type="EMBL" id="PXYI01000003">
    <property type="protein sequence ID" value="PSJ40398.1"/>
    <property type="molecule type" value="Genomic_DNA"/>
</dbReference>
<evidence type="ECO:0000256" key="3">
    <source>
        <dbReference type="ARBA" id="ARBA00023163"/>
    </source>
</evidence>
<dbReference type="PRINTS" id="PR00032">
    <property type="entry name" value="HTHARAC"/>
</dbReference>
<proteinExistence type="predicted"/>
<dbReference type="SMART" id="SM00342">
    <property type="entry name" value="HTH_ARAC"/>
    <property type="match status" value="1"/>
</dbReference>
<evidence type="ECO:0000313" key="6">
    <source>
        <dbReference type="Proteomes" id="UP000241167"/>
    </source>
</evidence>
<dbReference type="InterPro" id="IPR020449">
    <property type="entry name" value="Tscrpt_reg_AraC-type_HTH"/>
</dbReference>
<comment type="caution">
    <text evidence="5">The sequence shown here is derived from an EMBL/GenBank/DDBJ whole genome shotgun (WGS) entry which is preliminary data.</text>
</comment>
<name>A0A2P7QR02_9SPHN</name>
<dbReference type="SUPFAM" id="SSF46689">
    <property type="entry name" value="Homeodomain-like"/>
    <property type="match status" value="1"/>
</dbReference>
<dbReference type="Proteomes" id="UP000241167">
    <property type="component" value="Unassembled WGS sequence"/>
</dbReference>
<keyword evidence="3" id="KW-0804">Transcription</keyword>
<dbReference type="InterPro" id="IPR009057">
    <property type="entry name" value="Homeodomain-like_sf"/>
</dbReference>
<gene>
    <name evidence="5" type="ORF">C7I55_08625</name>
</gene>
<keyword evidence="1" id="KW-0805">Transcription regulation</keyword>
<accession>A0A2P7QR02</accession>
<dbReference type="GO" id="GO:0003700">
    <property type="term" value="F:DNA-binding transcription factor activity"/>
    <property type="evidence" value="ECO:0007669"/>
    <property type="project" value="InterPro"/>
</dbReference>
<dbReference type="InterPro" id="IPR035418">
    <property type="entry name" value="AraC-bd_2"/>
</dbReference>
<evidence type="ECO:0000259" key="4">
    <source>
        <dbReference type="PROSITE" id="PS01124"/>
    </source>
</evidence>
<evidence type="ECO:0000256" key="1">
    <source>
        <dbReference type="ARBA" id="ARBA00023015"/>
    </source>
</evidence>
<evidence type="ECO:0000313" key="5">
    <source>
        <dbReference type="EMBL" id="PSJ40398.1"/>
    </source>
</evidence>
<dbReference type="PANTHER" id="PTHR46796:SF6">
    <property type="entry name" value="ARAC SUBFAMILY"/>
    <property type="match status" value="1"/>
</dbReference>
<dbReference type="Pfam" id="PF12833">
    <property type="entry name" value="HTH_18"/>
    <property type="match status" value="1"/>
</dbReference>
<protein>
    <recommendedName>
        <fullName evidence="4">HTH araC/xylS-type domain-containing protein</fullName>
    </recommendedName>
</protein>
<keyword evidence="2" id="KW-0238">DNA-binding</keyword>
<organism evidence="5 6">
    <name type="scientific">Allosphingosinicella deserti</name>
    <dbReference type="NCBI Taxonomy" id="2116704"/>
    <lineage>
        <taxon>Bacteria</taxon>
        <taxon>Pseudomonadati</taxon>
        <taxon>Pseudomonadota</taxon>
        <taxon>Alphaproteobacteria</taxon>
        <taxon>Sphingomonadales</taxon>
        <taxon>Sphingomonadaceae</taxon>
        <taxon>Allosphingosinicella</taxon>
    </lineage>
</organism>
<dbReference type="PROSITE" id="PS00041">
    <property type="entry name" value="HTH_ARAC_FAMILY_1"/>
    <property type="match status" value="1"/>
</dbReference>
<dbReference type="InterPro" id="IPR050204">
    <property type="entry name" value="AraC_XylS_family_regulators"/>
</dbReference>